<dbReference type="EMBL" id="CAJPIN010012109">
    <property type="protein sequence ID" value="CAG2060335.1"/>
    <property type="molecule type" value="Genomic_DNA"/>
</dbReference>
<evidence type="ECO:0000313" key="2">
    <source>
        <dbReference type="EMBL" id="CAG2060335.1"/>
    </source>
</evidence>
<reference evidence="2" key="1">
    <citation type="submission" date="2021-03" db="EMBL/GenBank/DDBJ databases">
        <authorList>
            <person name="Tran Van P."/>
        </authorList>
    </citation>
    <scope>NUCLEOTIDE SEQUENCE</scope>
</reference>
<gene>
    <name evidence="2" type="ORF">TPAB3V08_LOCUS7292</name>
</gene>
<comment type="caution">
    <text evidence="2">The sequence shown here is derived from an EMBL/GenBank/DDBJ whole genome shotgun (WGS) entry which is preliminary data.</text>
</comment>
<organism evidence="2 3">
    <name type="scientific">Timema podura</name>
    <name type="common">Walking stick</name>
    <dbReference type="NCBI Taxonomy" id="61482"/>
    <lineage>
        <taxon>Eukaryota</taxon>
        <taxon>Metazoa</taxon>
        <taxon>Ecdysozoa</taxon>
        <taxon>Arthropoda</taxon>
        <taxon>Hexapoda</taxon>
        <taxon>Insecta</taxon>
        <taxon>Pterygota</taxon>
        <taxon>Neoptera</taxon>
        <taxon>Polyneoptera</taxon>
        <taxon>Phasmatodea</taxon>
        <taxon>Timematodea</taxon>
        <taxon>Timematoidea</taxon>
        <taxon>Timematidae</taxon>
        <taxon>Timema</taxon>
    </lineage>
</organism>
<sequence length="129" mass="14635">AVSIEEKAPVIFLFGDEHNWPGQLKSELNISNGYNKRVYVVSKTKAPVDGKTLIQQLSKEPKADKLRYIFIFDENAPTFSLSEDIYLQQLQQDLLCNVYSKGSWGSFRQLPFDEINEVPISSGLLPALR</sequence>
<dbReference type="Pfam" id="PF21149">
    <property type="entry name" value="FAS_pseudo-KR"/>
    <property type="match status" value="1"/>
</dbReference>
<keyword evidence="3" id="KW-1185">Reference proteome</keyword>
<feature type="non-terminal residue" evidence="2">
    <location>
        <position position="1"/>
    </location>
</feature>
<dbReference type="Gene3D" id="3.40.50.720">
    <property type="entry name" value="NAD(P)-binding Rossmann-like Domain"/>
    <property type="match status" value="1"/>
</dbReference>
<proteinExistence type="predicted"/>
<dbReference type="Proteomes" id="UP001153148">
    <property type="component" value="Unassembled WGS sequence"/>
</dbReference>
<evidence type="ECO:0000313" key="3">
    <source>
        <dbReference type="Proteomes" id="UP001153148"/>
    </source>
</evidence>
<protein>
    <recommendedName>
        <fullName evidence="1">Fatty acid synthase pseudo-KR domain-containing protein</fullName>
    </recommendedName>
</protein>
<feature type="domain" description="Fatty acid synthase pseudo-KR" evidence="1">
    <location>
        <begin position="18"/>
        <end position="111"/>
    </location>
</feature>
<evidence type="ECO:0000259" key="1">
    <source>
        <dbReference type="Pfam" id="PF21149"/>
    </source>
</evidence>
<dbReference type="InterPro" id="IPR049391">
    <property type="entry name" value="FAS_pseudo-KR"/>
</dbReference>
<name>A0ABN7P052_TIMPD</name>
<accession>A0ABN7P052</accession>